<reference evidence="2 3" key="1">
    <citation type="submission" date="2017-09" db="EMBL/GenBank/DDBJ databases">
        <title>Depth-based differentiation of microbial function through sediment-hosted aquifers and enrichment of novel symbionts in the deep terrestrial subsurface.</title>
        <authorList>
            <person name="Probst A.J."/>
            <person name="Ladd B."/>
            <person name="Jarett J.K."/>
            <person name="Geller-Mcgrath D.E."/>
            <person name="Sieber C.M."/>
            <person name="Emerson J.B."/>
            <person name="Anantharaman K."/>
            <person name="Thomas B.C."/>
            <person name="Malmstrom R."/>
            <person name="Stieglmeier M."/>
            <person name="Klingl A."/>
            <person name="Woyke T."/>
            <person name="Ryan C.M."/>
            <person name="Banfield J.F."/>
        </authorList>
    </citation>
    <scope>NUCLEOTIDE SEQUENCE [LARGE SCALE GENOMIC DNA]</scope>
    <source>
        <strain evidence="2">CG11_big_fil_rev_8_21_14_0_20_39_34</strain>
    </source>
</reference>
<dbReference type="Proteomes" id="UP000229600">
    <property type="component" value="Unassembled WGS sequence"/>
</dbReference>
<accession>A0A2H0N890</accession>
<sequence>MASAPKIPVKKSDGTTVYMTLDEFKAYRAAQANSATVLPSLPNTREKKLDENVPESVIPSMEDTSASALKPIPKIFHPSVPEEKEEPEHGELFPMVQETTALSNTTPVKDIFLDKAMAQEKSSHSKMEPKTIQGNASPKEGTSPKSKEDILSWKARERKEKPEGLIRMQEEIKNSIKQSKTSIDPIKMDPPQMKKMEEPVEVSPSTTPVAPPMPPMPEPQEKMKTKETKQVEPSLLDASVHKDFFRDVPQHVITMGSLPDDKMKQCDLLVQKLSFIVDKEVYGRFCSLLQTRLKGIRTNDQFLEYAMRKPIDGGIGLTADQVREVITLIDKNAPGKDESLHNDLSRVLEPAHIQPKVDMNKVMEEKRSMEPATEKPVGMGMGKPMIRDVHPVDSPEYMKKSVGPLDELKTFSLTDLRRLAQNPSDCVKILHQKIQLLQNDSYLLYLDGIKAWKESPLYKSYQDAVLEGLRSGQNLETILSSKESTPTMEEVAEIIGLNKKLSY</sequence>
<comment type="caution">
    <text evidence="2">The sequence shown here is derived from an EMBL/GenBank/DDBJ whole genome shotgun (WGS) entry which is preliminary data.</text>
</comment>
<feature type="compositionally biased region" description="Basic and acidic residues" evidence="1">
    <location>
        <begin position="116"/>
        <end position="129"/>
    </location>
</feature>
<feature type="region of interest" description="Disordered" evidence="1">
    <location>
        <begin position="196"/>
        <end position="216"/>
    </location>
</feature>
<feature type="compositionally biased region" description="Basic and acidic residues" evidence="1">
    <location>
        <begin position="145"/>
        <end position="162"/>
    </location>
</feature>
<protein>
    <submittedName>
        <fullName evidence="2">Uncharacterized protein</fullName>
    </submittedName>
</protein>
<evidence type="ECO:0000313" key="3">
    <source>
        <dbReference type="Proteomes" id="UP000229600"/>
    </source>
</evidence>
<name>A0A2H0N890_9BACT</name>
<organism evidence="2 3">
    <name type="scientific">Candidatus Magasanikbacteria bacterium CG11_big_fil_rev_8_21_14_0_20_39_34</name>
    <dbReference type="NCBI Taxonomy" id="1974653"/>
    <lineage>
        <taxon>Bacteria</taxon>
        <taxon>Candidatus Magasanikiibacteriota</taxon>
    </lineage>
</organism>
<gene>
    <name evidence="2" type="ORF">COV59_01260</name>
</gene>
<dbReference type="AlphaFoldDB" id="A0A2H0N890"/>
<proteinExistence type="predicted"/>
<dbReference type="EMBL" id="PCWN01000004">
    <property type="protein sequence ID" value="PIR04345.1"/>
    <property type="molecule type" value="Genomic_DNA"/>
</dbReference>
<feature type="region of interest" description="Disordered" evidence="1">
    <location>
        <begin position="116"/>
        <end position="162"/>
    </location>
</feature>
<feature type="region of interest" description="Disordered" evidence="1">
    <location>
        <begin position="38"/>
        <end position="73"/>
    </location>
</feature>
<evidence type="ECO:0000256" key="1">
    <source>
        <dbReference type="SAM" id="MobiDB-lite"/>
    </source>
</evidence>
<evidence type="ECO:0000313" key="2">
    <source>
        <dbReference type="EMBL" id="PIR04345.1"/>
    </source>
</evidence>